<reference evidence="2 3" key="1">
    <citation type="journal article" date="2019" name="Genome Biol. Evol.">
        <title>Insights into the evolution of the New World diploid cottons (Gossypium, subgenus Houzingenia) based on genome sequencing.</title>
        <authorList>
            <person name="Grover C.E."/>
            <person name="Arick M.A. 2nd"/>
            <person name="Thrash A."/>
            <person name="Conover J.L."/>
            <person name="Sanders W.S."/>
            <person name="Peterson D.G."/>
            <person name="Frelichowski J.E."/>
            <person name="Scheffler J.A."/>
            <person name="Scheffler B.E."/>
            <person name="Wendel J.F."/>
        </authorList>
    </citation>
    <scope>NUCLEOTIDE SEQUENCE [LARGE SCALE GENOMIC DNA]</scope>
    <source>
        <strain evidence="2">185</strain>
        <tissue evidence="2">Leaf</tissue>
    </source>
</reference>
<dbReference type="AlphaFoldDB" id="A0A7J8X4P4"/>
<sequence>MELCNRAGVPMDQMGKEMNPPK</sequence>
<keyword evidence="3" id="KW-1185">Reference proteome</keyword>
<protein>
    <submittedName>
        <fullName evidence="2">Uncharacterized protein</fullName>
    </submittedName>
</protein>
<dbReference type="Proteomes" id="UP000593577">
    <property type="component" value="Unassembled WGS sequence"/>
</dbReference>
<name>A0A7J8X4P4_GOSAI</name>
<gene>
    <name evidence="2" type="ORF">Goari_023968</name>
</gene>
<feature type="region of interest" description="Disordered" evidence="1">
    <location>
        <begin position="1"/>
        <end position="22"/>
    </location>
</feature>
<evidence type="ECO:0000313" key="3">
    <source>
        <dbReference type="Proteomes" id="UP000593577"/>
    </source>
</evidence>
<comment type="caution">
    <text evidence="2">The sequence shown here is derived from an EMBL/GenBank/DDBJ whole genome shotgun (WGS) entry which is preliminary data.</text>
</comment>
<organism evidence="2 3">
    <name type="scientific">Gossypium aridum</name>
    <name type="common">American cotton</name>
    <name type="synonym">Erioxylum aridum</name>
    <dbReference type="NCBI Taxonomy" id="34290"/>
    <lineage>
        <taxon>Eukaryota</taxon>
        <taxon>Viridiplantae</taxon>
        <taxon>Streptophyta</taxon>
        <taxon>Embryophyta</taxon>
        <taxon>Tracheophyta</taxon>
        <taxon>Spermatophyta</taxon>
        <taxon>Magnoliopsida</taxon>
        <taxon>eudicotyledons</taxon>
        <taxon>Gunneridae</taxon>
        <taxon>Pentapetalae</taxon>
        <taxon>rosids</taxon>
        <taxon>malvids</taxon>
        <taxon>Malvales</taxon>
        <taxon>Malvaceae</taxon>
        <taxon>Malvoideae</taxon>
        <taxon>Gossypium</taxon>
    </lineage>
</organism>
<evidence type="ECO:0000313" key="2">
    <source>
        <dbReference type="EMBL" id="MBA0682233.1"/>
    </source>
</evidence>
<dbReference type="EMBL" id="JABFAA010000005">
    <property type="protein sequence ID" value="MBA0682233.1"/>
    <property type="molecule type" value="Genomic_DNA"/>
</dbReference>
<accession>A0A7J8X4P4</accession>
<proteinExistence type="predicted"/>
<evidence type="ECO:0000256" key="1">
    <source>
        <dbReference type="SAM" id="MobiDB-lite"/>
    </source>
</evidence>
<feature type="non-terminal residue" evidence="2">
    <location>
        <position position="22"/>
    </location>
</feature>